<evidence type="ECO:0000256" key="6">
    <source>
        <dbReference type="PIRNR" id="PIRNR017901"/>
    </source>
</evidence>
<dbReference type="Pfam" id="PF04107">
    <property type="entry name" value="GCS2"/>
    <property type="match status" value="1"/>
</dbReference>
<comment type="pathway">
    <text evidence="5">Amino-acid biosynthesis; ergothioneine biosynthesis.</text>
</comment>
<evidence type="ECO:0000313" key="8">
    <source>
        <dbReference type="Proteomes" id="UP000589036"/>
    </source>
</evidence>
<dbReference type="AlphaFoldDB" id="A0A852TWL0"/>
<proteinExistence type="inferred from homology"/>
<keyword evidence="1 5" id="KW-0436">Ligase</keyword>
<evidence type="ECO:0000256" key="2">
    <source>
        <dbReference type="ARBA" id="ARBA00022741"/>
    </source>
</evidence>
<comment type="similarity">
    <text evidence="5 6">Belongs to the glutamate--cysteine ligase type 2 family. EgtA subfamily.</text>
</comment>
<protein>
    <recommendedName>
        <fullName evidence="5">Glutamate--cysteine ligase EgtA</fullName>
        <ecNumber evidence="5">6.3.2.2</ecNumber>
    </recommendedName>
    <alternativeName>
        <fullName evidence="5">Gamma-glutamylcysteine synthase</fullName>
        <shortName evidence="5">GCS</shortName>
        <shortName evidence="5">Gamma-ECS</shortName>
    </alternativeName>
</protein>
<dbReference type="InterPro" id="IPR017809">
    <property type="entry name" value="EgtA_Actinobacteria"/>
</dbReference>
<evidence type="ECO:0000256" key="1">
    <source>
        <dbReference type="ARBA" id="ARBA00022598"/>
    </source>
</evidence>
<dbReference type="GO" id="GO:0052699">
    <property type="term" value="P:ergothioneine biosynthetic process"/>
    <property type="evidence" value="ECO:0007669"/>
    <property type="project" value="UniProtKB-UniRule"/>
</dbReference>
<dbReference type="InterPro" id="IPR014746">
    <property type="entry name" value="Gln_synth/guanido_kin_cat_dom"/>
</dbReference>
<organism evidence="7 8">
    <name type="scientific">Spinactinospora alkalitolerans</name>
    <dbReference type="NCBI Taxonomy" id="687207"/>
    <lineage>
        <taxon>Bacteria</taxon>
        <taxon>Bacillati</taxon>
        <taxon>Actinomycetota</taxon>
        <taxon>Actinomycetes</taxon>
        <taxon>Streptosporangiales</taxon>
        <taxon>Nocardiopsidaceae</taxon>
        <taxon>Spinactinospora</taxon>
    </lineage>
</organism>
<dbReference type="NCBIfam" id="TIGR03444">
    <property type="entry name" value="EgtA_Cys_ligase"/>
    <property type="match status" value="1"/>
</dbReference>
<dbReference type="EC" id="6.3.2.2" evidence="5"/>
<dbReference type="InterPro" id="IPR035434">
    <property type="entry name" value="GCL_bact_plant"/>
</dbReference>
<comment type="catalytic activity">
    <reaction evidence="4 5 6">
        <text>L-cysteine + L-glutamate + ATP = gamma-L-glutamyl-L-cysteine + ADP + phosphate + H(+)</text>
        <dbReference type="Rhea" id="RHEA:13285"/>
        <dbReference type="ChEBI" id="CHEBI:15378"/>
        <dbReference type="ChEBI" id="CHEBI:29985"/>
        <dbReference type="ChEBI" id="CHEBI:30616"/>
        <dbReference type="ChEBI" id="CHEBI:35235"/>
        <dbReference type="ChEBI" id="CHEBI:43474"/>
        <dbReference type="ChEBI" id="CHEBI:58173"/>
        <dbReference type="ChEBI" id="CHEBI:456216"/>
        <dbReference type="EC" id="6.3.2.2"/>
    </reaction>
</comment>
<dbReference type="PANTHER" id="PTHR34378">
    <property type="entry name" value="GLUTAMATE--CYSTEINE LIGASE, CHLOROPLASTIC"/>
    <property type="match status" value="1"/>
</dbReference>
<evidence type="ECO:0000256" key="3">
    <source>
        <dbReference type="ARBA" id="ARBA00022840"/>
    </source>
</evidence>
<sequence>MGYLTETEVHDYIHGICFKTGPPGLVGVESEWLVTDPARPDDPVPLDRLSALVTEAGPPPAGSAISYEPGGQLELSSLPQKGPAAAHAALAADLAHIEARLREAGLRLHGEGLDPRRSPTRQLALPRYAAMERYFRTAGPTGRTMMCSTASLQVCLDIGADRADAERRWRLVHRLGPLFVAAFANSPVWRGGRTGWRSTRWAIWAAIDSSRTRPAVCGDPVEAWTDYALRARLMTIRRADGPWIIDPGLRFGDWLADGHHHRRPTLDDLVYHLSTLFPPVRPHGWLELRMIDALPGRWWAVPLAVASALLDDPGAAEAAAAATDELYRGADPDRTAWLTAARDALGDPALAACARACFAAAAAALPAMGSAELVPLVDAYRERYVERGRCPADDALKGRT</sequence>
<comment type="caution">
    <text evidence="7">The sequence shown here is derived from an EMBL/GenBank/DDBJ whole genome shotgun (WGS) entry which is preliminary data.</text>
</comment>
<name>A0A852TWL0_9ACTN</name>
<dbReference type="HAMAP" id="MF_02034">
    <property type="entry name" value="EgtA"/>
    <property type="match status" value="1"/>
</dbReference>
<gene>
    <name evidence="5" type="primary">egtA</name>
    <name evidence="7" type="ORF">HDA32_001360</name>
</gene>
<keyword evidence="2 5" id="KW-0547">Nucleotide-binding</keyword>
<dbReference type="Proteomes" id="UP000589036">
    <property type="component" value="Unassembled WGS sequence"/>
</dbReference>
<dbReference type="GO" id="GO:0005524">
    <property type="term" value="F:ATP binding"/>
    <property type="evidence" value="ECO:0007669"/>
    <property type="project" value="UniProtKB-UniRule"/>
</dbReference>
<dbReference type="RefSeq" id="WP_179642377.1">
    <property type="nucleotide sequence ID" value="NZ_BAAAYY010000013.1"/>
</dbReference>
<accession>A0A852TWL0</accession>
<dbReference type="InterPro" id="IPR006336">
    <property type="entry name" value="GCS2"/>
</dbReference>
<keyword evidence="8" id="KW-1185">Reference proteome</keyword>
<dbReference type="GO" id="GO:0006750">
    <property type="term" value="P:glutathione biosynthetic process"/>
    <property type="evidence" value="ECO:0007669"/>
    <property type="project" value="UniProtKB-UniRule"/>
</dbReference>
<evidence type="ECO:0000256" key="5">
    <source>
        <dbReference type="HAMAP-Rule" id="MF_02034"/>
    </source>
</evidence>
<comment type="function">
    <text evidence="5">Catalyzes the synthesis of gamma-glutamylcysteine (gamma-GC). This compound is used as substrate for the biosynthesis of the low-molecular thiol compound ergothioneine.</text>
</comment>
<dbReference type="UniPathway" id="UPA01014"/>
<evidence type="ECO:0000313" key="7">
    <source>
        <dbReference type="EMBL" id="NYE46240.1"/>
    </source>
</evidence>
<dbReference type="PANTHER" id="PTHR34378:SF1">
    <property type="entry name" value="GLUTAMATE--CYSTEINE LIGASE, CHLOROPLASTIC"/>
    <property type="match status" value="1"/>
</dbReference>
<dbReference type="Gene3D" id="3.30.590.20">
    <property type="match status" value="1"/>
</dbReference>
<dbReference type="PIRSF" id="PIRSF017901">
    <property type="entry name" value="GCL"/>
    <property type="match status" value="1"/>
</dbReference>
<dbReference type="EMBL" id="JACCCC010000001">
    <property type="protein sequence ID" value="NYE46240.1"/>
    <property type="molecule type" value="Genomic_DNA"/>
</dbReference>
<evidence type="ECO:0000256" key="4">
    <source>
        <dbReference type="ARBA" id="ARBA00048819"/>
    </source>
</evidence>
<dbReference type="SUPFAM" id="SSF55931">
    <property type="entry name" value="Glutamine synthetase/guanido kinase"/>
    <property type="match status" value="1"/>
</dbReference>
<keyword evidence="3 5" id="KW-0067">ATP-binding</keyword>
<dbReference type="GO" id="GO:0004357">
    <property type="term" value="F:glutamate-cysteine ligase activity"/>
    <property type="evidence" value="ECO:0007669"/>
    <property type="project" value="UniProtKB-UniRule"/>
</dbReference>
<reference evidence="7 8" key="1">
    <citation type="submission" date="2020-07" db="EMBL/GenBank/DDBJ databases">
        <title>Sequencing the genomes of 1000 actinobacteria strains.</title>
        <authorList>
            <person name="Klenk H.-P."/>
        </authorList>
    </citation>
    <scope>NUCLEOTIDE SEQUENCE [LARGE SCALE GENOMIC DNA]</scope>
    <source>
        <strain evidence="7 8">CXB654</strain>
    </source>
</reference>